<gene>
    <name evidence="3" type="ORF">PSET11_02885</name>
</gene>
<reference evidence="3 4" key="1">
    <citation type="submission" date="2018-11" db="EMBL/GenBank/DDBJ databases">
        <authorList>
            <person name="Criscuolo A."/>
        </authorList>
    </citation>
    <scope>NUCLEOTIDE SEQUENCE [LARGE SCALE GENOMIC DNA]</scope>
    <source>
        <strain evidence="3">AT11b</strain>
    </source>
</reference>
<feature type="region of interest" description="Disordered" evidence="1">
    <location>
        <begin position="1"/>
        <end position="37"/>
    </location>
</feature>
<keyword evidence="2" id="KW-1133">Transmembrane helix</keyword>
<keyword evidence="2" id="KW-0472">Membrane</keyword>
<organism evidence="3 4">
    <name type="scientific">Arthrobacter ulcerisalmonis</name>
    <dbReference type="NCBI Taxonomy" id="2483813"/>
    <lineage>
        <taxon>Bacteria</taxon>
        <taxon>Bacillati</taxon>
        <taxon>Actinomycetota</taxon>
        <taxon>Actinomycetes</taxon>
        <taxon>Micrococcales</taxon>
        <taxon>Micrococcaceae</taxon>
        <taxon>Arthrobacter</taxon>
    </lineage>
</organism>
<evidence type="ECO:0000313" key="4">
    <source>
        <dbReference type="Proteomes" id="UP000280861"/>
    </source>
</evidence>
<dbReference type="AlphaFoldDB" id="A0A3P5XQN6"/>
<keyword evidence="2" id="KW-0812">Transmembrane</keyword>
<dbReference type="RefSeq" id="WP_124092966.1">
    <property type="nucleotide sequence ID" value="NZ_CBCRYA010000001.1"/>
</dbReference>
<evidence type="ECO:0000256" key="1">
    <source>
        <dbReference type="SAM" id="MobiDB-lite"/>
    </source>
</evidence>
<dbReference type="OrthoDB" id="4950191at2"/>
<keyword evidence="4" id="KW-1185">Reference proteome</keyword>
<feature type="transmembrane region" description="Helical" evidence="2">
    <location>
        <begin position="45"/>
        <end position="63"/>
    </location>
</feature>
<evidence type="ECO:0000313" key="3">
    <source>
        <dbReference type="EMBL" id="VDC31179.1"/>
    </source>
</evidence>
<proteinExistence type="predicted"/>
<evidence type="ECO:0000256" key="2">
    <source>
        <dbReference type="SAM" id="Phobius"/>
    </source>
</evidence>
<accession>A0A3P5XQN6</accession>
<dbReference type="Proteomes" id="UP000280861">
    <property type="component" value="Unassembled WGS sequence"/>
</dbReference>
<feature type="compositionally biased region" description="Basic and acidic residues" evidence="1">
    <location>
        <begin position="1"/>
        <end position="19"/>
    </location>
</feature>
<name>A0A3P5XQN6_9MICC</name>
<sequence length="108" mass="11796">MGLPEIEKPRVADHVERRYTTAPKPTTVPDSKDPDRRRWLPTERGIIAGLAGLGLMLAGFALGNLALEVVGFLLMGGGTYWATLFMGDRPLRWKPGVLTPGIGAEKRK</sequence>
<protein>
    <submittedName>
        <fullName evidence="3">Uncharacterized protein</fullName>
    </submittedName>
</protein>
<dbReference type="EMBL" id="UXAU01000038">
    <property type="protein sequence ID" value="VDC31179.1"/>
    <property type="molecule type" value="Genomic_DNA"/>
</dbReference>